<comment type="caution">
    <text evidence="3">The sequence shown here is derived from an EMBL/GenBank/DDBJ whole genome shotgun (WGS) entry which is preliminary data.</text>
</comment>
<reference evidence="3 4" key="1">
    <citation type="submission" date="2018-10" db="EMBL/GenBank/DDBJ databases">
        <title>Genome sequencing of Arthrobacter oryzae TNB02.</title>
        <authorList>
            <person name="Cho Y.-J."/>
            <person name="Cho A."/>
            <person name="Kim O.-S."/>
        </authorList>
    </citation>
    <scope>NUCLEOTIDE SEQUENCE [LARGE SCALE GENOMIC DNA]</scope>
    <source>
        <strain evidence="3 4">TNB02</strain>
    </source>
</reference>
<name>A0A3N0BYL0_9MICC</name>
<feature type="transmembrane region" description="Helical" evidence="1">
    <location>
        <begin position="269"/>
        <end position="290"/>
    </location>
</feature>
<organism evidence="3 4">
    <name type="scientific">Arthrobacter oryzae</name>
    <dbReference type="NCBI Taxonomy" id="409290"/>
    <lineage>
        <taxon>Bacteria</taxon>
        <taxon>Bacillati</taxon>
        <taxon>Actinomycetota</taxon>
        <taxon>Actinomycetes</taxon>
        <taxon>Micrococcales</taxon>
        <taxon>Micrococcaceae</taxon>
        <taxon>Arthrobacter</taxon>
    </lineage>
</organism>
<evidence type="ECO:0000313" key="3">
    <source>
        <dbReference type="EMBL" id="RNL54437.1"/>
    </source>
</evidence>
<keyword evidence="1" id="KW-1133">Transmembrane helix</keyword>
<keyword evidence="1" id="KW-0812">Transmembrane</keyword>
<dbReference type="EMBL" id="RBED01000101">
    <property type="protein sequence ID" value="RNL54437.1"/>
    <property type="molecule type" value="Genomic_DNA"/>
</dbReference>
<keyword evidence="2" id="KW-0732">Signal</keyword>
<evidence type="ECO:0000313" key="4">
    <source>
        <dbReference type="Proteomes" id="UP000273807"/>
    </source>
</evidence>
<evidence type="ECO:0000256" key="1">
    <source>
        <dbReference type="SAM" id="Phobius"/>
    </source>
</evidence>
<dbReference type="AlphaFoldDB" id="A0A3N0BYL0"/>
<feature type="signal peptide" evidence="2">
    <location>
        <begin position="1"/>
        <end position="19"/>
    </location>
</feature>
<keyword evidence="1" id="KW-0472">Membrane</keyword>
<evidence type="ECO:0000256" key="2">
    <source>
        <dbReference type="SAM" id="SignalP"/>
    </source>
</evidence>
<proteinExistence type="predicted"/>
<sequence>MLLALLALTLIAPLQQAHAVDDGALGIRPSNESDYFHLDILPGAALDAVAIVSNHTNDPVTLLNYPVDAHNTPQGTFAMGAQSDPRTGIGGWVQLDSAQLFVPPNSELTVPFRISVPENAPPGIYAGGLIIESPRAQGITTTMNGETAFRLDVVQRQGVRIYLNVAGTAVSSLEHGSLTWQQDGNDVLFTLPVRNTGNTIVHPTARLDASGWPGADLTVDFDTADSVLPGAGQELHARLQQAPPVHIGRANATLISEAGTQQAQTSLVYAPWLALIIGLLLMSATLYGVWRGARFVKRARLALAQLAADQAGLGGGDGARPRRGQVLRGK</sequence>
<protein>
    <submittedName>
        <fullName evidence="3">DUF916 domain-containing protein</fullName>
    </submittedName>
</protein>
<keyword evidence="4" id="KW-1185">Reference proteome</keyword>
<dbReference type="Proteomes" id="UP000273807">
    <property type="component" value="Unassembled WGS sequence"/>
</dbReference>
<feature type="chain" id="PRO_5018067719" evidence="2">
    <location>
        <begin position="20"/>
        <end position="330"/>
    </location>
</feature>
<accession>A0A3N0BYL0</accession>
<dbReference type="OrthoDB" id="4336304at2"/>
<gene>
    <name evidence="3" type="ORF">D7003_11440</name>
</gene>